<evidence type="ECO:0000313" key="1">
    <source>
        <dbReference type="EMBL" id="BAD86005.1"/>
    </source>
</evidence>
<protein>
    <submittedName>
        <fullName evidence="1">Uncharacterized protein</fullName>
    </submittedName>
</protein>
<dbReference type="InterPro" id="IPR003477">
    <property type="entry name" value="PemK-like"/>
</dbReference>
<dbReference type="eggNOG" id="arCOG03403">
    <property type="taxonomic scope" value="Archaea"/>
</dbReference>
<dbReference type="Proteomes" id="UP000000536">
    <property type="component" value="Chromosome"/>
</dbReference>
<dbReference type="Pfam" id="PF02452">
    <property type="entry name" value="PemK_toxin"/>
    <property type="match status" value="1"/>
</dbReference>
<reference evidence="1 2" key="1">
    <citation type="journal article" date="2005" name="Genome Res.">
        <title>Complete genome sequence of the hyperthermophilic archaeon Thermococcus kodakaraensis KOD1 and comparison with Pyrococcus genomes.</title>
        <authorList>
            <person name="Fukui T."/>
            <person name="Atomi H."/>
            <person name="Kanai T."/>
            <person name="Matsumi R."/>
            <person name="Fujiwara S."/>
            <person name="Imanaka T."/>
        </authorList>
    </citation>
    <scope>NUCLEOTIDE SEQUENCE [LARGE SCALE GENOMIC DNA]</scope>
    <source>
        <strain evidence="2">ATCC BAA-918 / JCM 12380 / KOD1</strain>
    </source>
</reference>
<dbReference type="InParanoid" id="Q5JDW3"/>
<dbReference type="KEGG" id="tko:TK1816"/>
<dbReference type="GO" id="GO:0003677">
    <property type="term" value="F:DNA binding"/>
    <property type="evidence" value="ECO:0007669"/>
    <property type="project" value="InterPro"/>
</dbReference>
<dbReference type="OrthoDB" id="90963at2157"/>
<dbReference type="Gene3D" id="2.30.30.110">
    <property type="match status" value="1"/>
</dbReference>
<dbReference type="GeneID" id="78448347"/>
<dbReference type="PATRIC" id="fig|69014.16.peg.1772"/>
<dbReference type="InterPro" id="IPR011067">
    <property type="entry name" value="Plasmid_toxin/cell-grow_inhib"/>
</dbReference>
<evidence type="ECO:0000313" key="2">
    <source>
        <dbReference type="Proteomes" id="UP000000536"/>
    </source>
</evidence>
<accession>Q5JDW3</accession>
<dbReference type="AlphaFoldDB" id="Q5JDW3"/>
<sequence>MRRTASGTPTEGGPFKEGEVILLPFPFNDLQNVKTRPALVLSSESFNRKSNSIIVAQITPT</sequence>
<dbReference type="HOGENOM" id="CLU_2911735_0_0_2"/>
<keyword evidence="2" id="KW-1185">Reference proteome</keyword>
<dbReference type="SUPFAM" id="SSF50118">
    <property type="entry name" value="Cell growth inhibitor/plasmid maintenance toxic component"/>
    <property type="match status" value="1"/>
</dbReference>
<dbReference type="EMBL" id="AP006878">
    <property type="protein sequence ID" value="BAD86005.1"/>
    <property type="molecule type" value="Genomic_DNA"/>
</dbReference>
<dbReference type="EnsemblBacteria" id="BAD86005">
    <property type="protein sequence ID" value="BAD86005"/>
    <property type="gene ID" value="TK1816"/>
</dbReference>
<name>Q5JDW3_THEKO</name>
<dbReference type="RefSeq" id="WP_011250767.1">
    <property type="nucleotide sequence ID" value="NC_006624.1"/>
</dbReference>
<organism evidence="1 2">
    <name type="scientific">Thermococcus kodakarensis (strain ATCC BAA-918 / JCM 12380 / KOD1)</name>
    <name type="common">Pyrococcus kodakaraensis (strain KOD1)</name>
    <dbReference type="NCBI Taxonomy" id="69014"/>
    <lineage>
        <taxon>Archaea</taxon>
        <taxon>Methanobacteriati</taxon>
        <taxon>Methanobacteriota</taxon>
        <taxon>Thermococci</taxon>
        <taxon>Thermococcales</taxon>
        <taxon>Thermococcaceae</taxon>
        <taxon>Thermococcus</taxon>
    </lineage>
</organism>
<gene>
    <name evidence="1" type="ordered locus">TK1816</name>
</gene>
<proteinExistence type="predicted"/>
<dbReference type="STRING" id="69014.TK1816"/>